<sequence length="134" mass="15017">MSTDLDTDRTSVKTYVPTYQKTEWSEHAEELGMSRSEFVRTMVQAGRRGFTADLETESGTDEDPDDRGSNPGGDGLEERVLAVLDGSAVHSWDELREAVIDDLEERLDAVLEDLQDRGCVRYRGRDGGYVLVDE</sequence>
<dbReference type="InterPro" id="IPR043828">
    <property type="entry name" value="DUF5805"/>
</dbReference>
<protein>
    <submittedName>
        <fullName evidence="2">Uncharacterized protein</fullName>
    </submittedName>
</protein>
<feature type="compositionally biased region" description="Acidic residues" evidence="1">
    <location>
        <begin position="54"/>
        <end position="65"/>
    </location>
</feature>
<dbReference type="RefSeq" id="WP_092815294.1">
    <property type="nucleotide sequence ID" value="NZ_FNWU01000001.1"/>
</dbReference>
<dbReference type="Pfam" id="PF19121">
    <property type="entry name" value="DUF5805"/>
    <property type="match status" value="1"/>
</dbReference>
<dbReference type="Proteomes" id="UP000199215">
    <property type="component" value="Unassembled WGS sequence"/>
</dbReference>
<dbReference type="EMBL" id="FNWU01000001">
    <property type="protein sequence ID" value="SEH43781.1"/>
    <property type="molecule type" value="Genomic_DNA"/>
</dbReference>
<name>A0A1H6I800_9EURY</name>
<evidence type="ECO:0000313" key="3">
    <source>
        <dbReference type="Proteomes" id="UP000199215"/>
    </source>
</evidence>
<evidence type="ECO:0000313" key="2">
    <source>
        <dbReference type="EMBL" id="SEH43781.1"/>
    </source>
</evidence>
<gene>
    <name evidence="2" type="ORF">SAMN05192561_1011075</name>
</gene>
<evidence type="ECO:0000256" key="1">
    <source>
        <dbReference type="SAM" id="MobiDB-lite"/>
    </source>
</evidence>
<proteinExistence type="predicted"/>
<reference evidence="2 3" key="1">
    <citation type="submission" date="2016-10" db="EMBL/GenBank/DDBJ databases">
        <authorList>
            <person name="de Groot N.N."/>
        </authorList>
    </citation>
    <scope>NUCLEOTIDE SEQUENCE [LARGE SCALE GENOMIC DNA]</scope>
    <source>
        <strain evidence="2 3">IBRC-M10418</strain>
    </source>
</reference>
<organism evidence="2 3">
    <name type="scientific">Halopenitus malekzadehii</name>
    <dbReference type="NCBI Taxonomy" id="1267564"/>
    <lineage>
        <taxon>Archaea</taxon>
        <taxon>Methanobacteriati</taxon>
        <taxon>Methanobacteriota</taxon>
        <taxon>Stenosarchaea group</taxon>
        <taxon>Halobacteria</taxon>
        <taxon>Halobacteriales</taxon>
        <taxon>Haloferacaceae</taxon>
        <taxon>Halopenitus</taxon>
    </lineage>
</organism>
<feature type="region of interest" description="Disordered" evidence="1">
    <location>
        <begin position="49"/>
        <end position="77"/>
    </location>
</feature>
<accession>A0A1H6I800</accession>
<dbReference type="OrthoDB" id="210343at2157"/>
<dbReference type="AlphaFoldDB" id="A0A1H6I800"/>
<keyword evidence="3" id="KW-1185">Reference proteome</keyword>